<dbReference type="PRINTS" id="PR00313">
    <property type="entry name" value="CABNDNGRPT"/>
</dbReference>
<comment type="subcellular location">
    <subcellularLocation>
        <location evidence="1">Secreted</location>
    </subcellularLocation>
</comment>
<evidence type="ECO:0000313" key="4">
    <source>
        <dbReference type="Proteomes" id="UP000241868"/>
    </source>
</evidence>
<dbReference type="GO" id="GO:0005576">
    <property type="term" value="C:extracellular region"/>
    <property type="evidence" value="ECO:0007669"/>
    <property type="project" value="UniProtKB-SubCell"/>
</dbReference>
<accession>A0A2P7U2Q1</accession>
<keyword evidence="4" id="KW-1185">Reference proteome</keyword>
<reference evidence="3 4" key="1">
    <citation type="submission" date="2018-03" db="EMBL/GenBank/DDBJ databases">
        <title>Neisseria weixii sp. nov., isolated from the intestinal contents of Tibetan Plateau pika (Ochotona curzoniae) in Yushu, Qinghai Province, China.</title>
        <authorList>
            <person name="Gui Z."/>
        </authorList>
    </citation>
    <scope>NUCLEOTIDE SEQUENCE [LARGE SCALE GENOMIC DNA]</scope>
    <source>
        <strain evidence="3 4">ATCC 51483</strain>
    </source>
</reference>
<dbReference type="SUPFAM" id="SSF51120">
    <property type="entry name" value="beta-Roll"/>
    <property type="match status" value="2"/>
</dbReference>
<dbReference type="Gene3D" id="2.150.10.10">
    <property type="entry name" value="Serralysin-like metalloprotease, C-terminal"/>
    <property type="match status" value="1"/>
</dbReference>
<proteinExistence type="predicted"/>
<dbReference type="GO" id="GO:0005509">
    <property type="term" value="F:calcium ion binding"/>
    <property type="evidence" value="ECO:0007669"/>
    <property type="project" value="InterPro"/>
</dbReference>
<dbReference type="InterPro" id="IPR018511">
    <property type="entry name" value="Hemolysin-typ_Ca-bd_CS"/>
</dbReference>
<evidence type="ECO:0000313" key="3">
    <source>
        <dbReference type="EMBL" id="PSJ81236.1"/>
    </source>
</evidence>
<protein>
    <recommendedName>
        <fullName evidence="5">Haemolysin-type calcium binding-related domain-containing protein</fullName>
    </recommendedName>
</protein>
<dbReference type="InterPro" id="IPR011049">
    <property type="entry name" value="Serralysin-like_metalloprot_C"/>
</dbReference>
<dbReference type="PANTHER" id="PTHR38340:SF1">
    <property type="entry name" value="S-LAYER PROTEIN"/>
    <property type="match status" value="1"/>
</dbReference>
<dbReference type="InterPro" id="IPR001343">
    <property type="entry name" value="Hemolysn_Ca-bd"/>
</dbReference>
<keyword evidence="2" id="KW-0964">Secreted</keyword>
<sequence length="287" mass="30647">MEVSGLAAAQDKILRGDDGDDTLRGSNGNDTLIGGAGNDMLMGGINSNDLYIFARGHGHDTVADASYYGNKFSDILRFEAAHSKDAVFSRLGNDLVVNAYGSEDTVTVSRYFQSSGNRSVDFEFSGKTLTQEAMKTVSLKVQGGHNGELLQGWGGHDTLTGGNGDDKIYGFGGRDTIIGGSGDDYLEGGINTEDTYIFAAGHGKNIISDGSVRMDAFIDKLVFESVKLADADFSRNENNLVIRAFGLEDQVSISNYYSDSQSQAISLVFADSALSLLQVQNIAQNIV</sequence>
<dbReference type="Proteomes" id="UP000241868">
    <property type="component" value="Unassembled WGS sequence"/>
</dbReference>
<evidence type="ECO:0008006" key="5">
    <source>
        <dbReference type="Google" id="ProtNLM"/>
    </source>
</evidence>
<evidence type="ECO:0000256" key="1">
    <source>
        <dbReference type="ARBA" id="ARBA00004613"/>
    </source>
</evidence>
<name>A0A2P7U2Q1_9NEIS</name>
<dbReference type="PROSITE" id="PS00330">
    <property type="entry name" value="HEMOLYSIN_CALCIUM"/>
    <property type="match status" value="2"/>
</dbReference>
<comment type="caution">
    <text evidence="3">The sequence shown here is derived from an EMBL/GenBank/DDBJ whole genome shotgun (WGS) entry which is preliminary data.</text>
</comment>
<dbReference type="AlphaFoldDB" id="A0A2P7U2Q1"/>
<dbReference type="EMBL" id="PXYY01000005">
    <property type="protein sequence ID" value="PSJ81236.1"/>
    <property type="molecule type" value="Genomic_DNA"/>
</dbReference>
<dbReference type="Pfam" id="PF00353">
    <property type="entry name" value="HemolysinCabind"/>
    <property type="match status" value="2"/>
</dbReference>
<dbReference type="InterPro" id="IPR050557">
    <property type="entry name" value="RTX_toxin/Mannuronan_C5-epim"/>
</dbReference>
<gene>
    <name evidence="3" type="ORF">C7N83_01435</name>
</gene>
<dbReference type="PANTHER" id="PTHR38340">
    <property type="entry name" value="S-LAYER PROTEIN"/>
    <property type="match status" value="1"/>
</dbReference>
<evidence type="ECO:0000256" key="2">
    <source>
        <dbReference type="ARBA" id="ARBA00022525"/>
    </source>
</evidence>
<organism evidence="3 4">
    <name type="scientific">Neisseria iguanae</name>
    <dbReference type="NCBI Taxonomy" id="90242"/>
    <lineage>
        <taxon>Bacteria</taxon>
        <taxon>Pseudomonadati</taxon>
        <taxon>Pseudomonadota</taxon>
        <taxon>Betaproteobacteria</taxon>
        <taxon>Neisseriales</taxon>
        <taxon>Neisseriaceae</taxon>
        <taxon>Neisseria</taxon>
    </lineage>
</organism>